<reference evidence="4" key="1">
    <citation type="submission" date="2018-09" db="EMBL/GenBank/DDBJ databases">
        <authorList>
            <person name="Livingstone P.G."/>
            <person name="Whitworth D.E."/>
        </authorList>
    </citation>
    <scope>NUCLEOTIDE SEQUENCE [LARGE SCALE GENOMIC DNA]</scope>
    <source>
        <strain evidence="4">AB050A</strain>
    </source>
</reference>
<keyword evidence="2" id="KW-0472">Membrane</keyword>
<dbReference type="InterPro" id="IPR011990">
    <property type="entry name" value="TPR-like_helical_dom_sf"/>
</dbReference>
<proteinExistence type="predicted"/>
<protein>
    <submittedName>
        <fullName evidence="3">Tetratricopeptide repeat protein</fullName>
    </submittedName>
</protein>
<feature type="transmembrane region" description="Helical" evidence="2">
    <location>
        <begin position="254"/>
        <end position="276"/>
    </location>
</feature>
<evidence type="ECO:0000313" key="4">
    <source>
        <dbReference type="Proteomes" id="UP000267003"/>
    </source>
</evidence>
<keyword evidence="4" id="KW-1185">Reference proteome</keyword>
<sequence>MLPMLGAARFREEFMRSSQALGPTLCWVILVILPSVSLAAPSSEVKIHLEAIANLYEELEYERALAQLATARRQASGPEDDVELSLWEGLLLAELSRTEEAAAAFTSALVLRPDAQFPVKVSPKVSNQLESLRKAVKRTQQTRRGAPSPSPTPRQATDAPREEPPPSSSPQIASSSSVGSASAPPLQVTQETQKSSLRSKAYIPAIAGGALTVAGGVSWALSRGERSKLRNADPSLTNFADVDRAASRGRTLQAAGVGLLGVGVLGLGLATGMYLIDAPEKSVAMQLGTDGRSAFVYGRLP</sequence>
<organism evidence="3 4">
    <name type="scientific">Corallococcus aberystwythensis</name>
    <dbReference type="NCBI Taxonomy" id="2316722"/>
    <lineage>
        <taxon>Bacteria</taxon>
        <taxon>Pseudomonadati</taxon>
        <taxon>Myxococcota</taxon>
        <taxon>Myxococcia</taxon>
        <taxon>Myxococcales</taxon>
        <taxon>Cystobacterineae</taxon>
        <taxon>Myxococcaceae</taxon>
        <taxon>Corallococcus</taxon>
    </lineage>
</organism>
<keyword evidence="2" id="KW-0812">Transmembrane</keyword>
<evidence type="ECO:0000256" key="1">
    <source>
        <dbReference type="SAM" id="MobiDB-lite"/>
    </source>
</evidence>
<dbReference type="AlphaFoldDB" id="A0A3A8Q6M6"/>
<comment type="caution">
    <text evidence="3">The sequence shown here is derived from an EMBL/GenBank/DDBJ whole genome shotgun (WGS) entry which is preliminary data.</text>
</comment>
<dbReference type="Proteomes" id="UP000267003">
    <property type="component" value="Unassembled WGS sequence"/>
</dbReference>
<feature type="region of interest" description="Disordered" evidence="1">
    <location>
        <begin position="135"/>
        <end position="194"/>
    </location>
</feature>
<dbReference type="Gene3D" id="1.25.40.10">
    <property type="entry name" value="Tetratricopeptide repeat domain"/>
    <property type="match status" value="1"/>
</dbReference>
<feature type="compositionally biased region" description="Low complexity" evidence="1">
    <location>
        <begin position="169"/>
        <end position="185"/>
    </location>
</feature>
<keyword evidence="2" id="KW-1133">Transmembrane helix</keyword>
<name>A0A3A8Q6M6_9BACT</name>
<dbReference type="EMBL" id="RAWK01000107">
    <property type="protein sequence ID" value="RKH64306.1"/>
    <property type="molecule type" value="Genomic_DNA"/>
</dbReference>
<gene>
    <name evidence="3" type="ORF">D7W81_18915</name>
</gene>
<accession>A0A3A8Q6M6</accession>
<evidence type="ECO:0000256" key="2">
    <source>
        <dbReference type="SAM" id="Phobius"/>
    </source>
</evidence>
<feature type="transmembrane region" description="Helical" evidence="2">
    <location>
        <begin position="201"/>
        <end position="221"/>
    </location>
</feature>
<evidence type="ECO:0000313" key="3">
    <source>
        <dbReference type="EMBL" id="RKH64306.1"/>
    </source>
</evidence>